<dbReference type="GO" id="GO:0016747">
    <property type="term" value="F:acyltransferase activity, transferring groups other than amino-acyl groups"/>
    <property type="evidence" value="ECO:0007669"/>
    <property type="project" value="InterPro"/>
</dbReference>
<gene>
    <name evidence="2" type="ORF">I41_49810</name>
</gene>
<evidence type="ECO:0000259" key="1">
    <source>
        <dbReference type="PROSITE" id="PS51186"/>
    </source>
</evidence>
<dbReference type="InterPro" id="IPR000182">
    <property type="entry name" value="GNAT_dom"/>
</dbReference>
<dbReference type="RefSeq" id="WP_145435524.1">
    <property type="nucleotide sequence ID" value="NZ_CP036339.1"/>
</dbReference>
<reference evidence="2 3" key="1">
    <citation type="submission" date="2019-02" db="EMBL/GenBank/DDBJ databases">
        <title>Deep-cultivation of Planctomycetes and their phenomic and genomic characterization uncovers novel biology.</title>
        <authorList>
            <person name="Wiegand S."/>
            <person name="Jogler M."/>
            <person name="Boedeker C."/>
            <person name="Pinto D."/>
            <person name="Vollmers J."/>
            <person name="Rivas-Marin E."/>
            <person name="Kohn T."/>
            <person name="Peeters S.H."/>
            <person name="Heuer A."/>
            <person name="Rast P."/>
            <person name="Oberbeckmann S."/>
            <person name="Bunk B."/>
            <person name="Jeske O."/>
            <person name="Meyerdierks A."/>
            <person name="Storesund J.E."/>
            <person name="Kallscheuer N."/>
            <person name="Luecker S."/>
            <person name="Lage O.M."/>
            <person name="Pohl T."/>
            <person name="Merkel B.J."/>
            <person name="Hornburger P."/>
            <person name="Mueller R.-W."/>
            <person name="Bruemmer F."/>
            <person name="Labrenz M."/>
            <person name="Spormann A.M."/>
            <person name="Op den Camp H."/>
            <person name="Overmann J."/>
            <person name="Amann R."/>
            <person name="Jetten M.S.M."/>
            <person name="Mascher T."/>
            <person name="Medema M.H."/>
            <person name="Devos D.P."/>
            <person name="Kaster A.-K."/>
            <person name="Ovreas L."/>
            <person name="Rohde M."/>
            <person name="Galperin M.Y."/>
            <person name="Jogler C."/>
        </authorList>
    </citation>
    <scope>NUCLEOTIDE SEQUENCE [LARGE SCALE GENOMIC DNA]</scope>
    <source>
        <strain evidence="2 3">I41</strain>
    </source>
</reference>
<name>A0A517U519_9BACT</name>
<dbReference type="Gene3D" id="3.40.630.30">
    <property type="match status" value="1"/>
</dbReference>
<dbReference type="InterPro" id="IPR016181">
    <property type="entry name" value="Acyl_CoA_acyltransferase"/>
</dbReference>
<dbReference type="EMBL" id="CP036339">
    <property type="protein sequence ID" value="QDT75739.1"/>
    <property type="molecule type" value="Genomic_DNA"/>
</dbReference>
<accession>A0A517U519</accession>
<dbReference type="Pfam" id="PF00583">
    <property type="entry name" value="Acetyltransf_1"/>
    <property type="match status" value="1"/>
</dbReference>
<feature type="domain" description="N-acetyltransferase" evidence="1">
    <location>
        <begin position="1"/>
        <end position="160"/>
    </location>
</feature>
<keyword evidence="3" id="KW-1185">Reference proteome</keyword>
<evidence type="ECO:0000313" key="3">
    <source>
        <dbReference type="Proteomes" id="UP000317909"/>
    </source>
</evidence>
<dbReference type="SUPFAM" id="SSF55729">
    <property type="entry name" value="Acyl-CoA N-acyltransferases (Nat)"/>
    <property type="match status" value="1"/>
</dbReference>
<dbReference type="PROSITE" id="PS51186">
    <property type="entry name" value="GNAT"/>
    <property type="match status" value="1"/>
</dbReference>
<protein>
    <submittedName>
        <fullName evidence="2">Acetyltransferase (GNAT) family protein</fullName>
    </submittedName>
</protein>
<dbReference type="OrthoDB" id="9798006at2"/>
<dbReference type="Proteomes" id="UP000317909">
    <property type="component" value="Chromosome"/>
</dbReference>
<keyword evidence="2" id="KW-0808">Transferase</keyword>
<dbReference type="CDD" id="cd04301">
    <property type="entry name" value="NAT_SF"/>
    <property type="match status" value="1"/>
</dbReference>
<dbReference type="KEGG" id="llh:I41_49810"/>
<sequence length="161" mass="17397">MIVELVQERERQALLDLAASTGLFTYEDAEGLLGGVLDSLAAGELPAGHTAAACRESHDGPAIGWTYFAPDPYAEKVWNVWWIGVSPIRYGEGVGVALLSYVEQTAAASGARVIVIETSDQPSLARARNFYLKLGYEERGRIPNFYATGESKVIFSRSLAG</sequence>
<evidence type="ECO:0000313" key="2">
    <source>
        <dbReference type="EMBL" id="QDT75739.1"/>
    </source>
</evidence>
<proteinExistence type="predicted"/>
<organism evidence="2 3">
    <name type="scientific">Lacipirellula limnantheis</name>
    <dbReference type="NCBI Taxonomy" id="2528024"/>
    <lineage>
        <taxon>Bacteria</taxon>
        <taxon>Pseudomonadati</taxon>
        <taxon>Planctomycetota</taxon>
        <taxon>Planctomycetia</taxon>
        <taxon>Pirellulales</taxon>
        <taxon>Lacipirellulaceae</taxon>
        <taxon>Lacipirellula</taxon>
    </lineage>
</organism>
<dbReference type="AlphaFoldDB" id="A0A517U519"/>